<organism evidence="1 2">
    <name type="scientific">Bacteroides thetaiotaomicron</name>
    <dbReference type="NCBI Taxonomy" id="818"/>
    <lineage>
        <taxon>Bacteria</taxon>
        <taxon>Pseudomonadati</taxon>
        <taxon>Bacteroidota</taxon>
        <taxon>Bacteroidia</taxon>
        <taxon>Bacteroidales</taxon>
        <taxon>Bacteroidaceae</taxon>
        <taxon>Bacteroides</taxon>
    </lineage>
</organism>
<name>A0A174WIF5_BACT4</name>
<dbReference type="PANTHER" id="PTHR45661:SF3">
    <property type="entry name" value="IG-LIKE DOMAIN-CONTAINING PROTEIN"/>
    <property type="match status" value="1"/>
</dbReference>
<proteinExistence type="predicted"/>
<dbReference type="RefSeq" id="WP_055221994.1">
    <property type="nucleotide sequence ID" value="NZ_CZBI01000013.1"/>
</dbReference>
<sequence>MKERILCSLKNISFVIIIALLGTACGDDKEESINVGNEDGNGTVLGTVAKVDVKKAGSLSSLIGDDVKFNITDLTVTGNINGDDIALIREMAGEDVNGDETKGHLSKLNLKDANIVAGGNPYYIVSTMEVCYSKRDVVGAYMFRNCKLTDVILPVNATEIGNNVFQHNRADKYENTVLTTVVMGDKITIIGSSAFSGCVNLTNIVIPDKVNYIDDSAFSDCVSLTKVIIPAMVVSIADNAFRGCRIEEFIVSENNFFYSSLDGVLFDKDKSTLLMYPIAKPNSSYIIPNSVTTIKSLAFKDCKLTSITIGDKITDITDAGFNNYLVEYNVSEGNDRYSSIEGVLYNKKKTELIAYPKGKTNSNYTVPSSVTIIKKSVYFNSNLTTINLNNVTGIEAYPFSGGYIREFIVPVANPSYSVENGVLFNKKQTALIAYPMGLMKDYEPNGQDSNYVIPNGIETICAYAFYPIWEMVTVDDAIRLKVYPLETLTIPVSVQDIGLFAIYGAVNIHCKSEIPPRLLSYYPGELADRNIYVPMSAVNAYKQAVGWREANIIGE</sequence>
<dbReference type="AlphaFoldDB" id="A0A174WIF5"/>
<dbReference type="Gene3D" id="3.80.10.10">
    <property type="entry name" value="Ribonuclease Inhibitor"/>
    <property type="match status" value="4"/>
</dbReference>
<evidence type="ECO:0000313" key="2">
    <source>
        <dbReference type="Proteomes" id="UP000095541"/>
    </source>
</evidence>
<dbReference type="EMBL" id="CZBI01000013">
    <property type="protein sequence ID" value="CUQ47103.1"/>
    <property type="molecule type" value="Genomic_DNA"/>
</dbReference>
<dbReference type="InterPro" id="IPR026906">
    <property type="entry name" value="LRR_5"/>
</dbReference>
<dbReference type="PROSITE" id="PS51257">
    <property type="entry name" value="PROKAR_LIPOPROTEIN"/>
    <property type="match status" value="1"/>
</dbReference>
<evidence type="ECO:0000313" key="1">
    <source>
        <dbReference type="EMBL" id="CUQ47103.1"/>
    </source>
</evidence>
<protein>
    <submittedName>
        <fullName evidence="1">Bacterial surface protein</fullName>
    </submittedName>
</protein>
<dbReference type="InterPro" id="IPR053139">
    <property type="entry name" value="Surface_bspA-like"/>
</dbReference>
<dbReference type="InterPro" id="IPR032675">
    <property type="entry name" value="LRR_dom_sf"/>
</dbReference>
<dbReference type="PANTHER" id="PTHR45661">
    <property type="entry name" value="SURFACE ANTIGEN"/>
    <property type="match status" value="1"/>
</dbReference>
<dbReference type="Pfam" id="PF13306">
    <property type="entry name" value="LRR_5"/>
    <property type="match status" value="2"/>
</dbReference>
<accession>A0A174WIF5</accession>
<gene>
    <name evidence="1" type="ORF">ERS852557_04844</name>
</gene>
<dbReference type="Proteomes" id="UP000095541">
    <property type="component" value="Unassembled WGS sequence"/>
</dbReference>
<dbReference type="SUPFAM" id="SSF52058">
    <property type="entry name" value="L domain-like"/>
    <property type="match status" value="1"/>
</dbReference>
<reference evidence="1 2" key="1">
    <citation type="submission" date="2015-09" db="EMBL/GenBank/DDBJ databases">
        <authorList>
            <consortium name="Pathogen Informatics"/>
        </authorList>
    </citation>
    <scope>NUCLEOTIDE SEQUENCE [LARGE SCALE GENOMIC DNA]</scope>
    <source>
        <strain evidence="1 2">2789STDY5834945</strain>
    </source>
</reference>